<keyword evidence="8" id="KW-0833">Ubl conjugation pathway</keyword>
<dbReference type="GO" id="GO:0008270">
    <property type="term" value="F:zinc ion binding"/>
    <property type="evidence" value="ECO:0007669"/>
    <property type="project" value="UniProtKB-KW"/>
</dbReference>
<evidence type="ECO:0000256" key="4">
    <source>
        <dbReference type="ARBA" id="ARBA00022679"/>
    </source>
</evidence>
<dbReference type="Gene3D" id="3.30.40.10">
    <property type="entry name" value="Zinc/RING finger domain, C3HC4 (zinc finger)"/>
    <property type="match status" value="1"/>
</dbReference>
<evidence type="ECO:0000256" key="2">
    <source>
        <dbReference type="ARBA" id="ARBA00004141"/>
    </source>
</evidence>
<dbReference type="EC" id="2.3.2.27" evidence="3"/>
<evidence type="ECO:0000256" key="6">
    <source>
        <dbReference type="ARBA" id="ARBA00022723"/>
    </source>
</evidence>
<evidence type="ECO:0000313" key="14">
    <source>
        <dbReference type="EMBL" id="KAK4267871.1"/>
    </source>
</evidence>
<comment type="catalytic activity">
    <reaction evidence="1">
        <text>S-ubiquitinyl-[E2 ubiquitin-conjugating enzyme]-L-cysteine + [acceptor protein]-L-lysine = [E2 ubiquitin-conjugating enzyme]-L-cysteine + N(6)-ubiquitinyl-[acceptor protein]-L-lysine.</text>
        <dbReference type="EC" id="2.3.2.27"/>
    </reaction>
</comment>
<evidence type="ECO:0000313" key="15">
    <source>
        <dbReference type="Proteomes" id="UP001293593"/>
    </source>
</evidence>
<comment type="subcellular location">
    <subcellularLocation>
        <location evidence="2">Membrane</location>
        <topology evidence="2">Multi-pass membrane protein</topology>
    </subcellularLocation>
</comment>
<keyword evidence="4" id="KW-0808">Transferase</keyword>
<dbReference type="Proteomes" id="UP001293593">
    <property type="component" value="Unassembled WGS sequence"/>
</dbReference>
<dbReference type="PANTHER" id="PTHR45977:SF4">
    <property type="entry name" value="RING-TYPE DOMAIN-CONTAINING PROTEIN"/>
    <property type="match status" value="1"/>
</dbReference>
<dbReference type="AlphaFoldDB" id="A0AAE1JF53"/>
<feature type="domain" description="RING-type" evidence="13">
    <location>
        <begin position="210"/>
        <end position="253"/>
    </location>
</feature>
<dbReference type="EMBL" id="JAWXYG010000007">
    <property type="protein sequence ID" value="KAK4267871.1"/>
    <property type="molecule type" value="Genomic_DNA"/>
</dbReference>
<dbReference type="PANTHER" id="PTHR45977">
    <property type="entry name" value="TARGET OF ERK KINASE MPK-1"/>
    <property type="match status" value="1"/>
</dbReference>
<sequence length="258" mass="29338">MTSPFLISEDLMEDMFDINFIVIRRGVSPNTRCLQITHSEVFPSPFTMPCEELIRDVSTFLRGNVGNYLSENGVRSLASQIISYYQEVINRFTIRSTHHRLIPLLVHFIVDTSSIPLSFHLEINTLFGDNEYSEHMMDILSDDESIEIYGVMGSSNQQSSTNDDIESTEINQVIEQSMQHFSMVLATKKAMAASLKKMEIFSDNIKTSTCSICLEAFDDEEGDDVLALPCDHFFHNDCIVGWLKIGHTCPLCRFQLPM</sequence>
<evidence type="ECO:0000256" key="3">
    <source>
        <dbReference type="ARBA" id="ARBA00012483"/>
    </source>
</evidence>
<keyword evidence="5" id="KW-0812">Transmembrane</keyword>
<evidence type="ECO:0000256" key="12">
    <source>
        <dbReference type="PROSITE-ProRule" id="PRU00175"/>
    </source>
</evidence>
<proteinExistence type="predicted"/>
<dbReference type="Pfam" id="PF13639">
    <property type="entry name" value="zf-RING_2"/>
    <property type="match status" value="1"/>
</dbReference>
<keyword evidence="6" id="KW-0479">Metal-binding</keyword>
<keyword evidence="10" id="KW-1133">Transmembrane helix</keyword>
<dbReference type="GO" id="GO:0016567">
    <property type="term" value="P:protein ubiquitination"/>
    <property type="evidence" value="ECO:0007669"/>
    <property type="project" value="TreeGrafter"/>
</dbReference>
<dbReference type="PROSITE" id="PS50089">
    <property type="entry name" value="ZF_RING_2"/>
    <property type="match status" value="1"/>
</dbReference>
<evidence type="ECO:0000256" key="9">
    <source>
        <dbReference type="ARBA" id="ARBA00022833"/>
    </source>
</evidence>
<keyword evidence="9" id="KW-0862">Zinc</keyword>
<dbReference type="SMART" id="SM00184">
    <property type="entry name" value="RING"/>
    <property type="match status" value="1"/>
</dbReference>
<reference evidence="14" key="1">
    <citation type="submission" date="2023-10" db="EMBL/GenBank/DDBJ databases">
        <title>Chromosome-level genome of the transformable northern wattle, Acacia crassicarpa.</title>
        <authorList>
            <person name="Massaro I."/>
            <person name="Sinha N.R."/>
            <person name="Poethig S."/>
            <person name="Leichty A.R."/>
        </authorList>
    </citation>
    <scope>NUCLEOTIDE SEQUENCE</scope>
    <source>
        <strain evidence="14">Acra3RX</strain>
        <tissue evidence="14">Leaf</tissue>
    </source>
</reference>
<evidence type="ECO:0000259" key="13">
    <source>
        <dbReference type="PROSITE" id="PS50089"/>
    </source>
</evidence>
<keyword evidence="7 12" id="KW-0863">Zinc-finger</keyword>
<protein>
    <recommendedName>
        <fullName evidence="3">RING-type E3 ubiquitin transferase</fullName>
        <ecNumber evidence="3">2.3.2.27</ecNumber>
    </recommendedName>
</protein>
<evidence type="ECO:0000256" key="10">
    <source>
        <dbReference type="ARBA" id="ARBA00022989"/>
    </source>
</evidence>
<evidence type="ECO:0000256" key="11">
    <source>
        <dbReference type="ARBA" id="ARBA00023136"/>
    </source>
</evidence>
<accession>A0AAE1JF53</accession>
<evidence type="ECO:0000256" key="7">
    <source>
        <dbReference type="ARBA" id="ARBA00022771"/>
    </source>
</evidence>
<dbReference type="InterPro" id="IPR001841">
    <property type="entry name" value="Znf_RING"/>
</dbReference>
<dbReference type="SUPFAM" id="SSF57850">
    <property type="entry name" value="RING/U-box"/>
    <property type="match status" value="1"/>
</dbReference>
<dbReference type="InterPro" id="IPR013083">
    <property type="entry name" value="Znf_RING/FYVE/PHD"/>
</dbReference>
<dbReference type="CDD" id="cd16454">
    <property type="entry name" value="RING-H2_PA-TM-RING"/>
    <property type="match status" value="1"/>
</dbReference>
<organism evidence="14 15">
    <name type="scientific">Acacia crassicarpa</name>
    <name type="common">northern wattle</name>
    <dbReference type="NCBI Taxonomy" id="499986"/>
    <lineage>
        <taxon>Eukaryota</taxon>
        <taxon>Viridiplantae</taxon>
        <taxon>Streptophyta</taxon>
        <taxon>Embryophyta</taxon>
        <taxon>Tracheophyta</taxon>
        <taxon>Spermatophyta</taxon>
        <taxon>Magnoliopsida</taxon>
        <taxon>eudicotyledons</taxon>
        <taxon>Gunneridae</taxon>
        <taxon>Pentapetalae</taxon>
        <taxon>rosids</taxon>
        <taxon>fabids</taxon>
        <taxon>Fabales</taxon>
        <taxon>Fabaceae</taxon>
        <taxon>Caesalpinioideae</taxon>
        <taxon>mimosoid clade</taxon>
        <taxon>Acacieae</taxon>
        <taxon>Acacia</taxon>
    </lineage>
</organism>
<name>A0AAE1JF53_9FABA</name>
<dbReference type="SMART" id="SM00744">
    <property type="entry name" value="RINGv"/>
    <property type="match status" value="1"/>
</dbReference>
<dbReference type="InterPro" id="IPR011016">
    <property type="entry name" value="Znf_RING-CH"/>
</dbReference>
<evidence type="ECO:0000256" key="8">
    <source>
        <dbReference type="ARBA" id="ARBA00022786"/>
    </source>
</evidence>
<keyword evidence="15" id="KW-1185">Reference proteome</keyword>
<evidence type="ECO:0000256" key="1">
    <source>
        <dbReference type="ARBA" id="ARBA00000900"/>
    </source>
</evidence>
<dbReference type="GO" id="GO:0016020">
    <property type="term" value="C:membrane"/>
    <property type="evidence" value="ECO:0007669"/>
    <property type="project" value="UniProtKB-SubCell"/>
</dbReference>
<comment type="caution">
    <text evidence="14">The sequence shown here is derived from an EMBL/GenBank/DDBJ whole genome shotgun (WGS) entry which is preliminary data.</text>
</comment>
<keyword evidence="11" id="KW-0472">Membrane</keyword>
<dbReference type="GO" id="GO:0006511">
    <property type="term" value="P:ubiquitin-dependent protein catabolic process"/>
    <property type="evidence" value="ECO:0007669"/>
    <property type="project" value="TreeGrafter"/>
</dbReference>
<gene>
    <name evidence="14" type="ORF">QN277_024597</name>
</gene>
<evidence type="ECO:0000256" key="5">
    <source>
        <dbReference type="ARBA" id="ARBA00022692"/>
    </source>
</evidence>
<dbReference type="GO" id="GO:0061630">
    <property type="term" value="F:ubiquitin protein ligase activity"/>
    <property type="evidence" value="ECO:0007669"/>
    <property type="project" value="UniProtKB-EC"/>
</dbReference>